<feature type="chain" id="PRO_5026996096" evidence="2">
    <location>
        <begin position="29"/>
        <end position="143"/>
    </location>
</feature>
<evidence type="ECO:0000313" key="4">
    <source>
        <dbReference type="RefSeq" id="XP_024867496.1"/>
    </source>
</evidence>
<evidence type="ECO:0000313" key="3">
    <source>
        <dbReference type="Proteomes" id="UP000504618"/>
    </source>
</evidence>
<keyword evidence="2" id="KW-0732">Signal</keyword>
<sequence>MTSSALLSKWIVYLALVLVYQTARLVQGHPHVSSSTVSPNGFAKLSSPAGSSSTQDPPFTILKLIEAAYKNHELIPPQQWSQRPDDGDHGDDGDDRGVGRTQWRDTLEQQESSNDGMTQYRKRMLLQVSSTTTSMHRNLDEIS</sequence>
<dbReference type="Proteomes" id="UP000504618">
    <property type="component" value="Unplaced"/>
</dbReference>
<proteinExistence type="predicted"/>
<organism evidence="3 4">
    <name type="scientific">Temnothorax curvispinosus</name>
    <dbReference type="NCBI Taxonomy" id="300111"/>
    <lineage>
        <taxon>Eukaryota</taxon>
        <taxon>Metazoa</taxon>
        <taxon>Ecdysozoa</taxon>
        <taxon>Arthropoda</taxon>
        <taxon>Hexapoda</taxon>
        <taxon>Insecta</taxon>
        <taxon>Pterygota</taxon>
        <taxon>Neoptera</taxon>
        <taxon>Endopterygota</taxon>
        <taxon>Hymenoptera</taxon>
        <taxon>Apocrita</taxon>
        <taxon>Aculeata</taxon>
        <taxon>Formicoidea</taxon>
        <taxon>Formicidae</taxon>
        <taxon>Myrmicinae</taxon>
        <taxon>Temnothorax</taxon>
    </lineage>
</organism>
<name>A0A6J1PDL6_9HYME</name>
<dbReference type="RefSeq" id="XP_024867496.1">
    <property type="nucleotide sequence ID" value="XM_025011728.1"/>
</dbReference>
<evidence type="ECO:0000256" key="1">
    <source>
        <dbReference type="SAM" id="MobiDB-lite"/>
    </source>
</evidence>
<evidence type="ECO:0000256" key="2">
    <source>
        <dbReference type="SAM" id="SignalP"/>
    </source>
</evidence>
<dbReference type="GeneID" id="112451828"/>
<feature type="signal peptide" evidence="2">
    <location>
        <begin position="1"/>
        <end position="28"/>
    </location>
</feature>
<accession>A0A6J1PDL6</accession>
<feature type="region of interest" description="Disordered" evidence="1">
    <location>
        <begin position="74"/>
        <end position="119"/>
    </location>
</feature>
<feature type="compositionally biased region" description="Basic and acidic residues" evidence="1">
    <location>
        <begin position="95"/>
        <end position="107"/>
    </location>
</feature>
<dbReference type="AlphaFoldDB" id="A0A6J1PDL6"/>
<protein>
    <submittedName>
        <fullName evidence="4">Uncharacterized protein LOC112451828</fullName>
    </submittedName>
</protein>
<feature type="region of interest" description="Disordered" evidence="1">
    <location>
        <begin position="30"/>
        <end position="57"/>
    </location>
</feature>
<feature type="compositionally biased region" description="Polar residues" evidence="1">
    <location>
        <begin position="48"/>
        <end position="57"/>
    </location>
</feature>
<gene>
    <name evidence="4" type="primary">LOC112451828</name>
</gene>
<reference evidence="4" key="1">
    <citation type="submission" date="2025-08" db="UniProtKB">
        <authorList>
            <consortium name="RefSeq"/>
        </authorList>
    </citation>
    <scope>IDENTIFICATION</scope>
    <source>
        <tissue evidence="4">Whole body</tissue>
    </source>
</reference>
<keyword evidence="3" id="KW-1185">Reference proteome</keyword>